<dbReference type="GO" id="GO:0007160">
    <property type="term" value="P:cell-matrix adhesion"/>
    <property type="evidence" value="ECO:0007669"/>
    <property type="project" value="TreeGrafter"/>
</dbReference>
<dbReference type="Gene3D" id="2.130.10.130">
    <property type="entry name" value="Integrin alpha, N-terminal"/>
    <property type="match status" value="1"/>
</dbReference>
<dbReference type="InterPro" id="IPR013517">
    <property type="entry name" value="FG-GAP"/>
</dbReference>
<evidence type="ECO:0000256" key="6">
    <source>
        <dbReference type="ARBA" id="ARBA00022889"/>
    </source>
</evidence>
<dbReference type="Gene3D" id="2.60.40.1460">
    <property type="entry name" value="Integrin domains. Chain A, domain 2"/>
    <property type="match status" value="1"/>
</dbReference>
<evidence type="ECO:0000256" key="5">
    <source>
        <dbReference type="ARBA" id="ARBA00022737"/>
    </source>
</evidence>
<dbReference type="GO" id="GO:0005178">
    <property type="term" value="F:integrin binding"/>
    <property type="evidence" value="ECO:0007669"/>
    <property type="project" value="TreeGrafter"/>
</dbReference>
<dbReference type="GO" id="GO:0098609">
    <property type="term" value="P:cell-cell adhesion"/>
    <property type="evidence" value="ECO:0007669"/>
    <property type="project" value="TreeGrafter"/>
</dbReference>
<dbReference type="Gene3D" id="2.60.40.1510">
    <property type="entry name" value="ntegrin, alpha v. Chain A, domain 3"/>
    <property type="match status" value="1"/>
</dbReference>
<dbReference type="InterPro" id="IPR018184">
    <property type="entry name" value="Integrin_alpha_C_CS"/>
</dbReference>
<dbReference type="SUPFAM" id="SSF69318">
    <property type="entry name" value="Integrin alpha N-terminal domain"/>
    <property type="match status" value="1"/>
</dbReference>
<evidence type="ECO:0000256" key="7">
    <source>
        <dbReference type="ARBA" id="ARBA00022989"/>
    </source>
</evidence>
<dbReference type="InterPro" id="IPR000413">
    <property type="entry name" value="Integrin_alpha"/>
</dbReference>
<evidence type="ECO:0000256" key="12">
    <source>
        <dbReference type="PROSITE-ProRule" id="PRU00803"/>
    </source>
</evidence>
<organism evidence="17 18">
    <name type="scientific">Holothuria leucospilota</name>
    <name type="common">Black long sea cucumber</name>
    <name type="synonym">Mertensiothuria leucospilota</name>
    <dbReference type="NCBI Taxonomy" id="206669"/>
    <lineage>
        <taxon>Eukaryota</taxon>
        <taxon>Metazoa</taxon>
        <taxon>Echinodermata</taxon>
        <taxon>Eleutherozoa</taxon>
        <taxon>Echinozoa</taxon>
        <taxon>Holothuroidea</taxon>
        <taxon>Aspidochirotacea</taxon>
        <taxon>Aspidochirotida</taxon>
        <taxon>Holothuriidae</taxon>
        <taxon>Holothuria</taxon>
    </lineage>
</organism>
<evidence type="ECO:0000256" key="1">
    <source>
        <dbReference type="ARBA" id="ARBA00004479"/>
    </source>
</evidence>
<feature type="domain" description="Integrin alpha second immunoglobulin-like" evidence="15">
    <location>
        <begin position="612"/>
        <end position="751"/>
    </location>
</feature>
<evidence type="ECO:0000259" key="16">
    <source>
        <dbReference type="Pfam" id="PF20806"/>
    </source>
</evidence>
<evidence type="ECO:0000256" key="9">
    <source>
        <dbReference type="ARBA" id="ARBA00023136"/>
    </source>
</evidence>
<dbReference type="SMART" id="SM00191">
    <property type="entry name" value="Int_alpha"/>
    <property type="match status" value="5"/>
</dbReference>
<feature type="repeat" description="FG-GAP" evidence="12">
    <location>
        <begin position="271"/>
        <end position="337"/>
    </location>
</feature>
<keyword evidence="8 13" id="KW-0401">Integrin</keyword>
<dbReference type="InterPro" id="IPR028994">
    <property type="entry name" value="Integrin_alpha_N"/>
</dbReference>
<dbReference type="GO" id="GO:0008305">
    <property type="term" value="C:integrin complex"/>
    <property type="evidence" value="ECO:0007669"/>
    <property type="project" value="InterPro"/>
</dbReference>
<dbReference type="Pfam" id="PF01839">
    <property type="entry name" value="FG-GAP"/>
    <property type="match status" value="2"/>
</dbReference>
<dbReference type="InterPro" id="IPR013519">
    <property type="entry name" value="Int_alpha_beta-p"/>
</dbReference>
<keyword evidence="4 13" id="KW-0732">Signal</keyword>
<dbReference type="PANTHER" id="PTHR23220">
    <property type="entry name" value="INTEGRIN ALPHA"/>
    <property type="match status" value="1"/>
</dbReference>
<feature type="domain" description="Integrin alpha first immunoglubulin-like" evidence="14">
    <location>
        <begin position="455"/>
        <end position="608"/>
    </location>
</feature>
<comment type="similarity">
    <text evidence="2 13">Belongs to the integrin alpha chain family.</text>
</comment>
<keyword evidence="7 13" id="KW-1133">Transmembrane helix</keyword>
<keyword evidence="6 13" id="KW-0130">Cell adhesion</keyword>
<dbReference type="SUPFAM" id="SSF69179">
    <property type="entry name" value="Integrin domains"/>
    <property type="match status" value="3"/>
</dbReference>
<evidence type="ECO:0000259" key="15">
    <source>
        <dbReference type="Pfam" id="PF20805"/>
    </source>
</evidence>
<dbReference type="InterPro" id="IPR032695">
    <property type="entry name" value="Integrin_dom_sf"/>
</dbReference>
<name>A0A9Q0YQU6_HOLLE</name>
<sequence length="1024" mass="112151">MLHLILCSFALLIQWTGTSGFNLDTRAPLVYYGPKSSLFGYSVALHRDNNVDWLLVGAPKDNTSQPGISEGGAVYRCPTAPLNSPGDCEKLVLDSAGDDPGEQKSNQYMGATVSSSGANGKVMACAPRFVWQTVDKDGEDLREPVGQCIIASSDFATKEKYTPCKTDKLSDRTLSRITHCQAGFSGEILENGDTVLLGTPGSYYMQGQIYVKTPDGQIDTREGRKVRDDNYRGFAVSYGEFTDDDEPDIVSGAPRGEYLRGQVEVFSSDLQSLYNFTGDQLGEYFGSAVATADVNGDGFDDVIAGAPMYSDERTGYMENWECGRIVIYYQEPNPLMREANLFKEKSDHVLGNSRQARFGYAITSLGDINYDGYEDIAVSAPYGGEDGTGRVYIFNGNATGLILQPTQVISPESIGLTEIKTFGFSLDGNMDADGNNYPDLLIGSQQADSAALVRARPVVHLEPELTITPEGLDLEVKDFRLSDGTMVTSFEVKLCFSYTGSFIPETAGISYSIELDALSVSPRALFYNEGFQDSPAINDGTVLQKGGRPWCLTKTAYVKPSIVEKLAPIQVTVQYDLEENTADAEPHDIFPILSYSVQAVDPKQAFILNNCENNLCVPDLALSETSLSLSSIVIGSSDPVTLNMHISNNGDDAFQASLKAHIPKGLQFIRTEVSESLGISVTCSENTATNVIACDLGNPLMARYQLNLGLTMSTEDVMGDKNNLEFFVDLTSQNEESEDTLADNSRNLTIPVRVVANIRINNASNPEQVQFFSQDSEEEIHTPEIEGLNQIGPQVEHVYDIRNDGPSMVGRTIVDISWPMTDANGKYVLYVVDFEPKESCEIPAGSINPENYPPSAVRTSSYTSAPTERTINKRQVTAQQSARLDCSHGNCINFKCQIDKLSPGQGFGIRIVSRFWNQTFIASGKAKIEIQSTASVQVIQMPYAIAQRPHPFAVNFIETTALPEKPPQGMIPWWIILIAILCGLLFLFLIILLLWKLGFFKRKKIGSEAKLQESEGAPPPVYSE</sequence>
<dbReference type="GO" id="GO:0033627">
    <property type="term" value="P:cell adhesion mediated by integrin"/>
    <property type="evidence" value="ECO:0007669"/>
    <property type="project" value="TreeGrafter"/>
</dbReference>
<feature type="domain" description="Integrin alpha third immunoglobulin-like" evidence="16">
    <location>
        <begin position="760"/>
        <end position="963"/>
    </location>
</feature>
<evidence type="ECO:0000256" key="11">
    <source>
        <dbReference type="ARBA" id="ARBA00023180"/>
    </source>
</evidence>
<dbReference type="PANTHER" id="PTHR23220:SF133">
    <property type="entry name" value="INTEGRIN ALPHA-PS2"/>
    <property type="match status" value="1"/>
</dbReference>
<dbReference type="AlphaFoldDB" id="A0A9Q0YQU6"/>
<evidence type="ECO:0000256" key="13">
    <source>
        <dbReference type="RuleBase" id="RU003762"/>
    </source>
</evidence>
<dbReference type="PRINTS" id="PR01185">
    <property type="entry name" value="INTEGRINA"/>
</dbReference>
<dbReference type="OrthoDB" id="5317514at2759"/>
<evidence type="ECO:0000313" key="17">
    <source>
        <dbReference type="EMBL" id="KAJ8024642.1"/>
    </source>
</evidence>
<keyword evidence="5" id="KW-0677">Repeat</keyword>
<feature type="signal peptide" evidence="13">
    <location>
        <begin position="1"/>
        <end position="20"/>
    </location>
</feature>
<keyword evidence="10 13" id="KW-0675">Receptor</keyword>
<evidence type="ECO:0000313" key="18">
    <source>
        <dbReference type="Proteomes" id="UP001152320"/>
    </source>
</evidence>
<dbReference type="Gene3D" id="2.60.40.1530">
    <property type="entry name" value="ntegrin, alpha v. Chain A, domain 4"/>
    <property type="match status" value="1"/>
</dbReference>
<protein>
    <submittedName>
        <fullName evidence="17">Integrin alpha-8</fullName>
    </submittedName>
</protein>
<evidence type="ECO:0000256" key="2">
    <source>
        <dbReference type="ARBA" id="ARBA00008054"/>
    </source>
</evidence>
<dbReference type="GO" id="GO:0009897">
    <property type="term" value="C:external side of plasma membrane"/>
    <property type="evidence" value="ECO:0007669"/>
    <property type="project" value="TreeGrafter"/>
</dbReference>
<evidence type="ECO:0000256" key="3">
    <source>
        <dbReference type="ARBA" id="ARBA00022692"/>
    </source>
</evidence>
<evidence type="ECO:0000259" key="14">
    <source>
        <dbReference type="Pfam" id="PF08441"/>
    </source>
</evidence>
<keyword evidence="11" id="KW-0325">Glycoprotein</keyword>
<accession>A0A9Q0YQU6</accession>
<gene>
    <name evidence="17" type="ORF">HOLleu_34599</name>
</gene>
<reference evidence="17" key="1">
    <citation type="submission" date="2021-10" db="EMBL/GenBank/DDBJ databases">
        <title>Tropical sea cucumber genome reveals ecological adaptation and Cuvierian tubules defense mechanism.</title>
        <authorList>
            <person name="Chen T."/>
        </authorList>
    </citation>
    <scope>NUCLEOTIDE SEQUENCE</scope>
    <source>
        <strain evidence="17">Nanhai2018</strain>
        <tissue evidence="17">Muscle</tissue>
    </source>
</reference>
<dbReference type="Pfam" id="PF20805">
    <property type="entry name" value="Integrin_A_Ig_2"/>
    <property type="match status" value="1"/>
</dbReference>
<dbReference type="Pfam" id="PF08441">
    <property type="entry name" value="Integrin_A_Ig_1"/>
    <property type="match status" value="1"/>
</dbReference>
<dbReference type="InterPro" id="IPR013649">
    <property type="entry name" value="Integrin_alpha_Ig-like_1"/>
</dbReference>
<keyword evidence="9 13" id="KW-0472">Membrane</keyword>
<dbReference type="PROSITE" id="PS00242">
    <property type="entry name" value="INTEGRIN_ALPHA"/>
    <property type="match status" value="1"/>
</dbReference>
<feature type="repeat" description="FG-GAP" evidence="12">
    <location>
        <begin position="407"/>
        <end position="470"/>
    </location>
</feature>
<keyword evidence="18" id="KW-1185">Reference proteome</keyword>
<feature type="transmembrane region" description="Helical" evidence="13">
    <location>
        <begin position="973"/>
        <end position="995"/>
    </location>
</feature>
<comment type="subcellular location">
    <subcellularLocation>
        <location evidence="1 13">Membrane</location>
        <topology evidence="1 13">Single-pass type I membrane protein</topology>
    </subcellularLocation>
</comment>
<proteinExistence type="inferred from homology"/>
<evidence type="ECO:0000256" key="8">
    <source>
        <dbReference type="ARBA" id="ARBA00023037"/>
    </source>
</evidence>
<feature type="repeat" description="FG-GAP" evidence="12">
    <location>
        <begin position="22"/>
        <end position="86"/>
    </location>
</feature>
<feature type="chain" id="PRO_5040532313" evidence="13">
    <location>
        <begin position="21"/>
        <end position="1024"/>
    </location>
</feature>
<evidence type="ECO:0000256" key="10">
    <source>
        <dbReference type="ARBA" id="ARBA00023170"/>
    </source>
</evidence>
<feature type="repeat" description="FG-GAP" evidence="12">
    <location>
        <begin position="344"/>
        <end position="403"/>
    </location>
</feature>
<keyword evidence="3 13" id="KW-0812">Transmembrane</keyword>
<dbReference type="Gene3D" id="1.20.5.930">
    <property type="entry name" value="Bicelle-embedded integrin alpha(iib) transmembrane segment"/>
    <property type="match status" value="1"/>
</dbReference>
<dbReference type="InterPro" id="IPR048285">
    <property type="entry name" value="Integrin_alpha_Ig-like_2"/>
</dbReference>
<dbReference type="GO" id="GO:0007229">
    <property type="term" value="P:integrin-mediated signaling pathway"/>
    <property type="evidence" value="ECO:0007669"/>
    <property type="project" value="UniProtKB-KW"/>
</dbReference>
<dbReference type="InterPro" id="IPR048286">
    <property type="entry name" value="Integrin_alpha_Ig-like_3"/>
</dbReference>
<dbReference type="PROSITE" id="PS51470">
    <property type="entry name" value="FG_GAP"/>
    <property type="match status" value="4"/>
</dbReference>
<comment type="caution">
    <text evidence="17">The sequence shown here is derived from an EMBL/GenBank/DDBJ whole genome shotgun (WGS) entry which is preliminary data.</text>
</comment>
<dbReference type="Proteomes" id="UP001152320">
    <property type="component" value="Chromosome 18"/>
</dbReference>
<dbReference type="EMBL" id="JAIZAY010000018">
    <property type="protein sequence ID" value="KAJ8024642.1"/>
    <property type="molecule type" value="Genomic_DNA"/>
</dbReference>
<evidence type="ECO:0000256" key="4">
    <source>
        <dbReference type="ARBA" id="ARBA00022729"/>
    </source>
</evidence>
<dbReference type="Pfam" id="PF20806">
    <property type="entry name" value="Integrin_A_Ig_3"/>
    <property type="match status" value="1"/>
</dbReference>